<feature type="compositionally biased region" description="Polar residues" evidence="2">
    <location>
        <begin position="555"/>
        <end position="570"/>
    </location>
</feature>
<feature type="compositionally biased region" description="Basic residues" evidence="2">
    <location>
        <begin position="180"/>
        <end position="192"/>
    </location>
</feature>
<gene>
    <name evidence="3" type="ORF">DH2020_030236</name>
</gene>
<evidence type="ECO:0000313" key="3">
    <source>
        <dbReference type="EMBL" id="KAK6136026.1"/>
    </source>
</evidence>
<accession>A0ABR0VLG4</accession>
<feature type="coiled-coil region" evidence="1">
    <location>
        <begin position="36"/>
        <end position="70"/>
    </location>
</feature>
<feature type="compositionally biased region" description="Polar residues" evidence="2">
    <location>
        <begin position="645"/>
        <end position="660"/>
    </location>
</feature>
<dbReference type="EMBL" id="JABTTQ020001057">
    <property type="protein sequence ID" value="KAK6136026.1"/>
    <property type="molecule type" value="Genomic_DNA"/>
</dbReference>
<reference evidence="3 4" key="1">
    <citation type="journal article" date="2021" name="Comput. Struct. Biotechnol. J.">
        <title>De novo genome assembly of the potent medicinal plant Rehmannia glutinosa using nanopore technology.</title>
        <authorList>
            <person name="Ma L."/>
            <person name="Dong C."/>
            <person name="Song C."/>
            <person name="Wang X."/>
            <person name="Zheng X."/>
            <person name="Niu Y."/>
            <person name="Chen S."/>
            <person name="Feng W."/>
        </authorList>
    </citation>
    <scope>NUCLEOTIDE SEQUENCE [LARGE SCALE GENOMIC DNA]</scope>
    <source>
        <strain evidence="3">DH-2019</strain>
    </source>
</reference>
<proteinExistence type="predicted"/>
<evidence type="ECO:0000256" key="2">
    <source>
        <dbReference type="SAM" id="MobiDB-lite"/>
    </source>
</evidence>
<evidence type="ECO:0000256" key="1">
    <source>
        <dbReference type="SAM" id="Coils"/>
    </source>
</evidence>
<sequence>MSGEDREQRKTTSMQESNAMTIEFLRARLLSERSVSKTARQRADELAKKVAELEEQLKFVSLQRKKAEKATANVLAILENHGISDVSEEFDSCSDQEESPHDFKARNGSSTSKVTSSSVKLRKNETEAYSSSEVESSPSTGRSLSWRSSKDSQHALEKKNYMDSVRRRASFGSNSLSARRVGKSCRRIRHRDTRSMEDSQNDGTEKAACSGDAFNGSDGEHVALREYENGKNQLESSTLRSNSETQKMDGRYFDVHERDDDMESALQHQAQLIGQYEEEEKAQREWEEKFRENNSGTQGDLPGVLFRLLIQQSPVAVKLPVELFHESFSSNSSLFFFSISSHVTIGLKAVMRVGGSKMGFQPRGVGVVGLCHTYSPSVAEDSCDPGNHSDVTEERYEMKSPELSRAAGTSNSDNQETKQEQVDACFSEKPETSKRSLQNENIISCESSASEFSFPMSREKNNQEFLGIQHNASQYRSQQFPPMVQTTTQSSTKISPYEEKSTALSTPPKISLPLELAVVPQDNLGSVLEALKRAKSSLNQKLNNSPPTAGRASGSVFQPSNNETNKTDSFQIPVISPGLFRLPTDYQPENARPGFANFPPENSLGRFLSEPFDSRSAFSSDLFLTDPYRPFTPERPFSQPRLSEGPSSSNRMNRLDSYTNPVLPSVKDSYPFLPDVTLRVPLNEGGASRNFPSSERGLPPVMRLSSYDEHVRPDMYR</sequence>
<dbReference type="PANTHER" id="PTHR33701">
    <property type="entry name" value="TRANSMEMBRANE PROTEIN"/>
    <property type="match status" value="1"/>
</dbReference>
<dbReference type="PANTHER" id="PTHR33701:SF3">
    <property type="entry name" value="TRANSCRIPTIONAL REGULATOR ATRX"/>
    <property type="match status" value="1"/>
</dbReference>
<name>A0ABR0VLG4_REHGL</name>
<feature type="compositionally biased region" description="Low complexity" evidence="2">
    <location>
        <begin position="127"/>
        <end position="139"/>
    </location>
</feature>
<feature type="region of interest" description="Disordered" evidence="2">
    <location>
        <begin position="630"/>
        <end position="660"/>
    </location>
</feature>
<feature type="compositionally biased region" description="Polar residues" evidence="2">
    <location>
        <begin position="538"/>
        <end position="547"/>
    </location>
</feature>
<feature type="compositionally biased region" description="Basic and acidic residues" evidence="2">
    <location>
        <begin position="415"/>
        <end position="434"/>
    </location>
</feature>
<feature type="region of interest" description="Disordered" evidence="2">
    <location>
        <begin position="87"/>
        <end position="217"/>
    </location>
</feature>
<feature type="compositionally biased region" description="Basic and acidic residues" evidence="2">
    <location>
        <begin position="148"/>
        <end position="166"/>
    </location>
</feature>
<keyword evidence="1" id="KW-0175">Coiled coil</keyword>
<comment type="caution">
    <text evidence="3">The sequence shown here is derived from an EMBL/GenBank/DDBJ whole genome shotgun (WGS) entry which is preliminary data.</text>
</comment>
<feature type="compositionally biased region" description="Acidic residues" evidence="2">
    <location>
        <begin position="87"/>
        <end position="97"/>
    </location>
</feature>
<feature type="compositionally biased region" description="Low complexity" evidence="2">
    <location>
        <begin position="109"/>
        <end position="119"/>
    </location>
</feature>
<evidence type="ECO:0000313" key="4">
    <source>
        <dbReference type="Proteomes" id="UP001318860"/>
    </source>
</evidence>
<feature type="compositionally biased region" description="Basic and acidic residues" evidence="2">
    <location>
        <begin position="706"/>
        <end position="717"/>
    </location>
</feature>
<dbReference type="Proteomes" id="UP001318860">
    <property type="component" value="Unassembled WGS sequence"/>
</dbReference>
<feature type="compositionally biased region" description="Basic and acidic residues" evidence="2">
    <location>
        <begin position="390"/>
        <end position="402"/>
    </location>
</feature>
<protein>
    <submittedName>
        <fullName evidence="3">Uncharacterized protein</fullName>
    </submittedName>
</protein>
<feature type="region of interest" description="Disordered" evidence="2">
    <location>
        <begin position="538"/>
        <end position="570"/>
    </location>
</feature>
<feature type="region of interest" description="Disordered" evidence="2">
    <location>
        <begin position="379"/>
        <end position="440"/>
    </location>
</feature>
<keyword evidence="4" id="KW-1185">Reference proteome</keyword>
<feature type="region of interest" description="Disordered" evidence="2">
    <location>
        <begin position="684"/>
        <end position="717"/>
    </location>
</feature>
<organism evidence="3 4">
    <name type="scientific">Rehmannia glutinosa</name>
    <name type="common">Chinese foxglove</name>
    <dbReference type="NCBI Taxonomy" id="99300"/>
    <lineage>
        <taxon>Eukaryota</taxon>
        <taxon>Viridiplantae</taxon>
        <taxon>Streptophyta</taxon>
        <taxon>Embryophyta</taxon>
        <taxon>Tracheophyta</taxon>
        <taxon>Spermatophyta</taxon>
        <taxon>Magnoliopsida</taxon>
        <taxon>eudicotyledons</taxon>
        <taxon>Gunneridae</taxon>
        <taxon>Pentapetalae</taxon>
        <taxon>asterids</taxon>
        <taxon>lamiids</taxon>
        <taxon>Lamiales</taxon>
        <taxon>Orobanchaceae</taxon>
        <taxon>Rehmannieae</taxon>
        <taxon>Rehmannia</taxon>
    </lineage>
</organism>